<dbReference type="InterPro" id="IPR000783">
    <property type="entry name" value="RNA_pol_subH/Rpb5_C"/>
</dbReference>
<dbReference type="PANTHER" id="PTHR10535:SF0">
    <property type="entry name" value="DNA-DIRECTED RNA POLYMERASES I, II, AND III SUBUNIT RPABC1"/>
    <property type="match status" value="1"/>
</dbReference>
<evidence type="ECO:0000256" key="1">
    <source>
        <dbReference type="ARBA" id="ARBA00023163"/>
    </source>
</evidence>
<dbReference type="GO" id="GO:0005665">
    <property type="term" value="C:RNA polymerase II, core complex"/>
    <property type="evidence" value="ECO:0007669"/>
    <property type="project" value="TreeGrafter"/>
</dbReference>
<dbReference type="SUPFAM" id="SSF55287">
    <property type="entry name" value="RPB5-like RNA polymerase subunit"/>
    <property type="match status" value="1"/>
</dbReference>
<keyword evidence="1" id="KW-0804">Transcription</keyword>
<reference evidence="3" key="1">
    <citation type="journal article" date="2020" name="Nature">
        <title>Giant virus diversity and host interactions through global metagenomics.</title>
        <authorList>
            <person name="Schulz F."/>
            <person name="Roux S."/>
            <person name="Paez-Espino D."/>
            <person name="Jungbluth S."/>
            <person name="Walsh D.A."/>
            <person name="Denef V.J."/>
            <person name="McMahon K.D."/>
            <person name="Konstantinidis K.T."/>
            <person name="Eloe-Fadrosh E.A."/>
            <person name="Kyrpides N.C."/>
            <person name="Woyke T."/>
        </authorList>
    </citation>
    <scope>NUCLEOTIDE SEQUENCE</scope>
    <source>
        <strain evidence="3">GVMAG-M-3300009161-52</strain>
    </source>
</reference>
<dbReference type="AlphaFoldDB" id="A0A6C0F0A3"/>
<dbReference type="GO" id="GO:0005666">
    <property type="term" value="C:RNA polymerase III complex"/>
    <property type="evidence" value="ECO:0007669"/>
    <property type="project" value="TreeGrafter"/>
</dbReference>
<dbReference type="GO" id="GO:0005736">
    <property type="term" value="C:RNA polymerase I complex"/>
    <property type="evidence" value="ECO:0007669"/>
    <property type="project" value="TreeGrafter"/>
</dbReference>
<dbReference type="PANTHER" id="PTHR10535">
    <property type="entry name" value="DNA-DIRECTED RNA POLYMERASES I, II, AND III SUBUNIT RPABC1"/>
    <property type="match status" value="1"/>
</dbReference>
<proteinExistence type="predicted"/>
<dbReference type="GO" id="GO:0003899">
    <property type="term" value="F:DNA-directed RNA polymerase activity"/>
    <property type="evidence" value="ECO:0007669"/>
    <property type="project" value="InterPro"/>
</dbReference>
<dbReference type="PIRSF" id="PIRSF000747">
    <property type="entry name" value="RPB5"/>
    <property type="match status" value="1"/>
</dbReference>
<dbReference type="InterPro" id="IPR014381">
    <property type="entry name" value="Arch_Rpo5/euc_Rpb5"/>
</dbReference>
<dbReference type="Pfam" id="PF01191">
    <property type="entry name" value="RNA_pol_Rpb5_C"/>
    <property type="match status" value="1"/>
</dbReference>
<dbReference type="EMBL" id="MN738979">
    <property type="protein sequence ID" value="QHT33840.1"/>
    <property type="molecule type" value="Genomic_DNA"/>
</dbReference>
<accession>A0A6C0F0A3</accession>
<evidence type="ECO:0000259" key="2">
    <source>
        <dbReference type="Pfam" id="PF01191"/>
    </source>
</evidence>
<dbReference type="GO" id="GO:0042797">
    <property type="term" value="P:tRNA transcription by RNA polymerase III"/>
    <property type="evidence" value="ECO:0007669"/>
    <property type="project" value="TreeGrafter"/>
</dbReference>
<dbReference type="GO" id="GO:0006362">
    <property type="term" value="P:transcription elongation by RNA polymerase I"/>
    <property type="evidence" value="ECO:0007669"/>
    <property type="project" value="TreeGrafter"/>
</dbReference>
<dbReference type="GO" id="GO:0003677">
    <property type="term" value="F:DNA binding"/>
    <property type="evidence" value="ECO:0007669"/>
    <property type="project" value="InterPro"/>
</dbReference>
<protein>
    <recommendedName>
        <fullName evidence="2">RNA polymerase subunit H/Rpb5 C-terminal domain-containing protein</fullName>
    </recommendedName>
</protein>
<feature type="domain" description="RNA polymerase subunit H/Rpb5 C-terminal" evidence="2">
    <location>
        <begin position="190"/>
        <end position="262"/>
    </location>
</feature>
<evidence type="ECO:0000313" key="3">
    <source>
        <dbReference type="EMBL" id="QHT33840.1"/>
    </source>
</evidence>
<organism evidence="3">
    <name type="scientific">viral metagenome</name>
    <dbReference type="NCBI Taxonomy" id="1070528"/>
    <lineage>
        <taxon>unclassified sequences</taxon>
        <taxon>metagenomes</taxon>
        <taxon>organismal metagenomes</taxon>
    </lineage>
</organism>
<sequence length="264" mass="30608">MEYTQIFKLYQYVFQSRKHILEMLEDRGYDVDHLKNYTAEEIKVMLNAHRIGKFESISDIGPLDIYLEKKATDSGKSKDVDAVDSMMKNLTIKADSESIKGKTTGGQGVEKIYIKYRLDSKFKGTTSLHTQITDIFDQHLTTKDTLIILNISRVLMKAGIKDKIDEDFVNKFFIVKNYFIQIFGLENFLFNVCRHDFVPKHRILSKQETQELMTHFNCSVTNIPTIKRDDAQAKYIGLRPKQICEIKVENVSSGVTTRYRHCVN</sequence>
<dbReference type="GO" id="GO:0006366">
    <property type="term" value="P:transcription by RNA polymerase II"/>
    <property type="evidence" value="ECO:0007669"/>
    <property type="project" value="TreeGrafter"/>
</dbReference>
<name>A0A6C0F0A3_9ZZZZ</name>
<dbReference type="Gene3D" id="3.90.940.20">
    <property type="entry name" value="RPB5-like RNA polymerase subunit"/>
    <property type="match status" value="1"/>
</dbReference>
<dbReference type="InterPro" id="IPR035913">
    <property type="entry name" value="RPB5-like_sf"/>
</dbReference>